<dbReference type="Proteomes" id="UP001148838">
    <property type="component" value="Unassembled WGS sequence"/>
</dbReference>
<gene>
    <name evidence="2" type="ORF">ANN_08125</name>
</gene>
<dbReference type="EMBL" id="JAJSOF020000017">
    <property type="protein sequence ID" value="KAJ4439994.1"/>
    <property type="molecule type" value="Genomic_DNA"/>
</dbReference>
<evidence type="ECO:0000256" key="1">
    <source>
        <dbReference type="SAM" id="MobiDB-lite"/>
    </source>
</evidence>
<name>A0ABQ8T0K4_PERAM</name>
<comment type="caution">
    <text evidence="2">The sequence shown here is derived from an EMBL/GenBank/DDBJ whole genome shotgun (WGS) entry which is preliminary data.</text>
</comment>
<organism evidence="2 3">
    <name type="scientific">Periplaneta americana</name>
    <name type="common">American cockroach</name>
    <name type="synonym">Blatta americana</name>
    <dbReference type="NCBI Taxonomy" id="6978"/>
    <lineage>
        <taxon>Eukaryota</taxon>
        <taxon>Metazoa</taxon>
        <taxon>Ecdysozoa</taxon>
        <taxon>Arthropoda</taxon>
        <taxon>Hexapoda</taxon>
        <taxon>Insecta</taxon>
        <taxon>Pterygota</taxon>
        <taxon>Neoptera</taxon>
        <taxon>Polyneoptera</taxon>
        <taxon>Dictyoptera</taxon>
        <taxon>Blattodea</taxon>
        <taxon>Blattoidea</taxon>
        <taxon>Blattidae</taxon>
        <taxon>Blattinae</taxon>
        <taxon>Periplaneta</taxon>
    </lineage>
</organism>
<proteinExistence type="predicted"/>
<protein>
    <submittedName>
        <fullName evidence="2">Uncharacterized protein</fullName>
    </submittedName>
</protein>
<sequence>MHGEKQLNGKTQQVYNLRVASRVLPDNSNAKENRPSGNGLLQIRDYPSSVTASSYVDDPEEFVSDTYSTSLHSSEKGILEIYDLGTEDRLRIKSTKRPDSTNSESRRKRTFVYNLKVDEKKIQVTEFFAQNVFGNKIQCINWSLPTLDGWTAPLHSPIAITIQTKQRCQRKRIFLTLTSCAGIKRLNTPILCIFMVCAMEVPCVPSLNLNDAFRTEEYHIEEYLLSMELDERLGIAKSSHRRVYANNPRTVVQLKDNIRDAIFIRKYAVGYLYPTFLLNLIGSAHSVCRSGNAIEQWSSALAEMCNGYAVPSLAHRRATGRGIESIPVSSYESTIVHCVLRGGITRFHTGKNHCFFYAINGISKWHIPRDVFNDIRY</sequence>
<reference evidence="2 3" key="1">
    <citation type="journal article" date="2022" name="Allergy">
        <title>Genome assembly and annotation of Periplaneta americana reveal a comprehensive cockroach allergen profile.</title>
        <authorList>
            <person name="Wang L."/>
            <person name="Xiong Q."/>
            <person name="Saelim N."/>
            <person name="Wang L."/>
            <person name="Nong W."/>
            <person name="Wan A.T."/>
            <person name="Shi M."/>
            <person name="Liu X."/>
            <person name="Cao Q."/>
            <person name="Hui J.H.L."/>
            <person name="Sookrung N."/>
            <person name="Leung T.F."/>
            <person name="Tungtrongchitr A."/>
            <person name="Tsui S.K.W."/>
        </authorList>
    </citation>
    <scope>NUCLEOTIDE SEQUENCE [LARGE SCALE GENOMIC DNA]</scope>
    <source>
        <strain evidence="2">PWHHKU_190912</strain>
    </source>
</reference>
<evidence type="ECO:0000313" key="2">
    <source>
        <dbReference type="EMBL" id="KAJ4439994.1"/>
    </source>
</evidence>
<accession>A0ABQ8T0K4</accession>
<keyword evidence="3" id="KW-1185">Reference proteome</keyword>
<feature type="region of interest" description="Disordered" evidence="1">
    <location>
        <begin position="22"/>
        <end position="43"/>
    </location>
</feature>
<evidence type="ECO:0000313" key="3">
    <source>
        <dbReference type="Proteomes" id="UP001148838"/>
    </source>
</evidence>